<feature type="region of interest" description="Disordered" evidence="1">
    <location>
        <begin position="24"/>
        <end position="50"/>
    </location>
</feature>
<feature type="non-terminal residue" evidence="2">
    <location>
        <position position="1"/>
    </location>
</feature>
<evidence type="ECO:0000256" key="1">
    <source>
        <dbReference type="SAM" id="MobiDB-lite"/>
    </source>
</evidence>
<sequence>MRSHPYATPPPLPPILDEIADELSSILPSHDPRRPASDTEFELGDLDPETSRLLPVRQKRHHVRVQGKLVLVRSISTANLRPPVTTRPTTSALPPLDRTTSTSADRVSRYETAVGSGVANRRPRGRRRSLDLDGSARDDGESETETEEEVRETGIRDRQLRGYGIGGAGNIRRPTEVIHFPARRTGASMMLFSSVMPSSPTSPTSPTTPDKKRWNIREILGLPGDPKAKGRATSP</sequence>
<feature type="region of interest" description="Disordered" evidence="1">
    <location>
        <begin position="193"/>
        <end position="235"/>
    </location>
</feature>
<reference evidence="2" key="2">
    <citation type="submission" date="2023-06" db="EMBL/GenBank/DDBJ databases">
        <authorList>
            <consortium name="Lawrence Berkeley National Laboratory"/>
            <person name="Haridas S."/>
            <person name="Hensen N."/>
            <person name="Bonometti L."/>
            <person name="Westerberg I."/>
            <person name="Brannstrom I.O."/>
            <person name="Guillou S."/>
            <person name="Cros-Aarteil S."/>
            <person name="Calhoun S."/>
            <person name="Kuo A."/>
            <person name="Mondo S."/>
            <person name="Pangilinan J."/>
            <person name="Riley R."/>
            <person name="Labutti K."/>
            <person name="Andreopoulos B."/>
            <person name="Lipzen A."/>
            <person name="Chen C."/>
            <person name="Yanf M."/>
            <person name="Daum C."/>
            <person name="Ng V."/>
            <person name="Clum A."/>
            <person name="Steindorff A."/>
            <person name="Ohm R."/>
            <person name="Martin F."/>
            <person name="Silar P."/>
            <person name="Natvig D."/>
            <person name="Lalanne C."/>
            <person name="Gautier V."/>
            <person name="Ament-Velasquez S.L."/>
            <person name="Kruys A."/>
            <person name="Hutchinson M.I."/>
            <person name="Powell A.J."/>
            <person name="Barry K."/>
            <person name="Miller A.N."/>
            <person name="Grigoriev I.V."/>
            <person name="Debuchy R."/>
            <person name="Gladieux P."/>
            <person name="Thoren M.H."/>
            <person name="Johannesson H."/>
        </authorList>
    </citation>
    <scope>NUCLEOTIDE SEQUENCE</scope>
    <source>
        <strain evidence="2">SMH4131-1</strain>
    </source>
</reference>
<feature type="region of interest" description="Disordered" evidence="1">
    <location>
        <begin position="81"/>
        <end position="171"/>
    </location>
</feature>
<evidence type="ECO:0000313" key="2">
    <source>
        <dbReference type="EMBL" id="KAK3319863.1"/>
    </source>
</evidence>
<feature type="compositionally biased region" description="Low complexity" evidence="1">
    <location>
        <begin position="197"/>
        <end position="208"/>
    </location>
</feature>
<protein>
    <submittedName>
        <fullName evidence="2">Uncharacterized protein</fullName>
    </submittedName>
</protein>
<feature type="compositionally biased region" description="Acidic residues" evidence="1">
    <location>
        <begin position="140"/>
        <end position="150"/>
    </location>
</feature>
<proteinExistence type="predicted"/>
<gene>
    <name evidence="2" type="ORF">B0T19DRAFT_273628</name>
</gene>
<feature type="compositionally biased region" description="Acidic residues" evidence="1">
    <location>
        <begin position="39"/>
        <end position="48"/>
    </location>
</feature>
<evidence type="ECO:0000313" key="3">
    <source>
        <dbReference type="Proteomes" id="UP001286456"/>
    </source>
</evidence>
<organism evidence="2 3">
    <name type="scientific">Cercophora scortea</name>
    <dbReference type="NCBI Taxonomy" id="314031"/>
    <lineage>
        <taxon>Eukaryota</taxon>
        <taxon>Fungi</taxon>
        <taxon>Dikarya</taxon>
        <taxon>Ascomycota</taxon>
        <taxon>Pezizomycotina</taxon>
        <taxon>Sordariomycetes</taxon>
        <taxon>Sordariomycetidae</taxon>
        <taxon>Sordariales</taxon>
        <taxon>Lasiosphaeriaceae</taxon>
        <taxon>Cercophora</taxon>
    </lineage>
</organism>
<comment type="caution">
    <text evidence="2">The sequence shown here is derived from an EMBL/GenBank/DDBJ whole genome shotgun (WGS) entry which is preliminary data.</text>
</comment>
<reference evidence="2" key="1">
    <citation type="journal article" date="2023" name="Mol. Phylogenet. Evol.">
        <title>Genome-scale phylogeny and comparative genomics of the fungal order Sordariales.</title>
        <authorList>
            <person name="Hensen N."/>
            <person name="Bonometti L."/>
            <person name="Westerberg I."/>
            <person name="Brannstrom I.O."/>
            <person name="Guillou S."/>
            <person name="Cros-Aarteil S."/>
            <person name="Calhoun S."/>
            <person name="Haridas S."/>
            <person name="Kuo A."/>
            <person name="Mondo S."/>
            <person name="Pangilinan J."/>
            <person name="Riley R."/>
            <person name="LaButti K."/>
            <person name="Andreopoulos B."/>
            <person name="Lipzen A."/>
            <person name="Chen C."/>
            <person name="Yan M."/>
            <person name="Daum C."/>
            <person name="Ng V."/>
            <person name="Clum A."/>
            <person name="Steindorff A."/>
            <person name="Ohm R.A."/>
            <person name="Martin F."/>
            <person name="Silar P."/>
            <person name="Natvig D.O."/>
            <person name="Lalanne C."/>
            <person name="Gautier V."/>
            <person name="Ament-Velasquez S.L."/>
            <person name="Kruys A."/>
            <person name="Hutchinson M.I."/>
            <person name="Powell A.J."/>
            <person name="Barry K."/>
            <person name="Miller A.N."/>
            <person name="Grigoriev I.V."/>
            <person name="Debuchy R."/>
            <person name="Gladieux P."/>
            <person name="Hiltunen Thoren M."/>
            <person name="Johannesson H."/>
        </authorList>
    </citation>
    <scope>NUCLEOTIDE SEQUENCE</scope>
    <source>
        <strain evidence="2">SMH4131-1</strain>
    </source>
</reference>
<name>A0AAE0M609_9PEZI</name>
<dbReference type="AlphaFoldDB" id="A0AAE0M609"/>
<feature type="compositionally biased region" description="Basic and acidic residues" evidence="1">
    <location>
        <begin position="128"/>
        <end position="139"/>
    </location>
</feature>
<accession>A0AAE0M609</accession>
<dbReference type="EMBL" id="JAUEPO010000006">
    <property type="protein sequence ID" value="KAK3319863.1"/>
    <property type="molecule type" value="Genomic_DNA"/>
</dbReference>
<dbReference type="Proteomes" id="UP001286456">
    <property type="component" value="Unassembled WGS sequence"/>
</dbReference>
<keyword evidence="3" id="KW-1185">Reference proteome</keyword>
<feature type="compositionally biased region" description="Polar residues" evidence="1">
    <location>
        <begin position="86"/>
        <end position="105"/>
    </location>
</feature>
<feature type="compositionally biased region" description="Basic and acidic residues" evidence="1">
    <location>
        <begin position="151"/>
        <end position="160"/>
    </location>
</feature>